<proteinExistence type="predicted"/>
<sequence>MKDQYLLNKDIIFLNHGSFGACPKPVFKDYQRWQTLLEEQPVQFMAHDIYKYLQQARYELGSFVGCNGDDLYFTPNPTTAINTVIRSLNIDPGFEVLSSDHEYGSLIRAWEWFSTEKGYFFVQKSLPVPMTSHQDFVDNFWKGVTKKTKIIFLSHITSSTGLIFPIQEICKRARTEGIITIIDGAHVPGHIKLNIET</sequence>
<dbReference type="Gene3D" id="3.90.1150.10">
    <property type="entry name" value="Aspartate Aminotransferase, domain 1"/>
    <property type="match status" value="1"/>
</dbReference>
<organism evidence="3">
    <name type="scientific">marine metagenome</name>
    <dbReference type="NCBI Taxonomy" id="408172"/>
    <lineage>
        <taxon>unclassified sequences</taxon>
        <taxon>metagenomes</taxon>
        <taxon>ecological metagenomes</taxon>
    </lineage>
</organism>
<dbReference type="InterPro" id="IPR015421">
    <property type="entry name" value="PyrdxlP-dep_Trfase_major"/>
</dbReference>
<protein>
    <recommendedName>
        <fullName evidence="2">Aminotransferase class V domain-containing protein</fullName>
    </recommendedName>
</protein>
<gene>
    <name evidence="3" type="ORF">METZ01_LOCUS220775</name>
</gene>
<accession>A0A382G145</accession>
<dbReference type="Gene3D" id="3.40.640.10">
    <property type="entry name" value="Type I PLP-dependent aspartate aminotransferase-like (Major domain)"/>
    <property type="match status" value="1"/>
</dbReference>
<evidence type="ECO:0000256" key="1">
    <source>
        <dbReference type="ARBA" id="ARBA00022898"/>
    </source>
</evidence>
<evidence type="ECO:0000313" key="3">
    <source>
        <dbReference type="EMBL" id="SVB67921.1"/>
    </source>
</evidence>
<dbReference type="PANTHER" id="PTHR43092:SF2">
    <property type="entry name" value="HERCYNYLCYSTEINE SULFOXIDE LYASE"/>
    <property type="match status" value="1"/>
</dbReference>
<dbReference type="InterPro" id="IPR000192">
    <property type="entry name" value="Aminotrans_V_dom"/>
</dbReference>
<reference evidence="3" key="1">
    <citation type="submission" date="2018-05" db="EMBL/GenBank/DDBJ databases">
        <authorList>
            <person name="Lanie J.A."/>
            <person name="Ng W.-L."/>
            <person name="Kazmierczak K.M."/>
            <person name="Andrzejewski T.M."/>
            <person name="Davidsen T.M."/>
            <person name="Wayne K.J."/>
            <person name="Tettelin H."/>
            <person name="Glass J.I."/>
            <person name="Rusch D."/>
            <person name="Podicherti R."/>
            <person name="Tsui H.-C.T."/>
            <person name="Winkler M.E."/>
        </authorList>
    </citation>
    <scope>NUCLEOTIDE SEQUENCE</scope>
</reference>
<dbReference type="InterPro" id="IPR015424">
    <property type="entry name" value="PyrdxlP-dep_Trfase"/>
</dbReference>
<keyword evidence="1" id="KW-0663">Pyridoxal phosphate</keyword>
<dbReference type="SUPFAM" id="SSF53383">
    <property type="entry name" value="PLP-dependent transferases"/>
    <property type="match status" value="1"/>
</dbReference>
<feature type="non-terminal residue" evidence="3">
    <location>
        <position position="197"/>
    </location>
</feature>
<dbReference type="InterPro" id="IPR015422">
    <property type="entry name" value="PyrdxlP-dep_Trfase_small"/>
</dbReference>
<dbReference type="PANTHER" id="PTHR43092">
    <property type="entry name" value="L-CYSTEINE DESULFHYDRASE"/>
    <property type="match status" value="1"/>
</dbReference>
<dbReference type="Pfam" id="PF00266">
    <property type="entry name" value="Aminotran_5"/>
    <property type="match status" value="1"/>
</dbReference>
<dbReference type="EMBL" id="UINC01052508">
    <property type="protein sequence ID" value="SVB67921.1"/>
    <property type="molecule type" value="Genomic_DNA"/>
</dbReference>
<dbReference type="AlphaFoldDB" id="A0A382G145"/>
<dbReference type="PROSITE" id="PS51257">
    <property type="entry name" value="PROKAR_LIPOPROTEIN"/>
    <property type="match status" value="1"/>
</dbReference>
<evidence type="ECO:0000259" key="2">
    <source>
        <dbReference type="Pfam" id="PF00266"/>
    </source>
</evidence>
<feature type="domain" description="Aminotransferase class V" evidence="2">
    <location>
        <begin position="42"/>
        <end position="196"/>
    </location>
</feature>
<name>A0A382G145_9ZZZZ</name>